<organism evidence="1 2">
    <name type="scientific">Clostridium thermobutyricum DSM 4928</name>
    <dbReference type="NCBI Taxonomy" id="1121339"/>
    <lineage>
        <taxon>Bacteria</taxon>
        <taxon>Bacillati</taxon>
        <taxon>Bacillota</taxon>
        <taxon>Clostridia</taxon>
        <taxon>Eubacteriales</taxon>
        <taxon>Clostridiaceae</taxon>
        <taxon>Clostridium</taxon>
    </lineage>
</organism>
<dbReference type="Proteomes" id="UP000191448">
    <property type="component" value="Unassembled WGS sequence"/>
</dbReference>
<comment type="caution">
    <text evidence="1">The sequence shown here is derived from an EMBL/GenBank/DDBJ whole genome shotgun (WGS) entry which is preliminary data.</text>
</comment>
<dbReference type="AlphaFoldDB" id="A0A1V4SW83"/>
<protein>
    <submittedName>
        <fullName evidence="1">Uncharacterized protein</fullName>
    </submittedName>
</protein>
<evidence type="ECO:0000313" key="2">
    <source>
        <dbReference type="Proteomes" id="UP000191448"/>
    </source>
</evidence>
<proteinExistence type="predicted"/>
<dbReference type="EMBL" id="LTAY01000031">
    <property type="protein sequence ID" value="OPX48496.1"/>
    <property type="molecule type" value="Genomic_DNA"/>
</dbReference>
<dbReference type="OrthoDB" id="4457835at2"/>
<reference evidence="1 2" key="1">
    <citation type="submission" date="2016-02" db="EMBL/GenBank/DDBJ databases">
        <title>Genome sequence of Clostridium thermobutyricum DSM 4928.</title>
        <authorList>
            <person name="Poehlein A."/>
            <person name="Daniel R."/>
        </authorList>
    </citation>
    <scope>NUCLEOTIDE SEQUENCE [LARGE SCALE GENOMIC DNA]</scope>
    <source>
        <strain evidence="1 2">DSM 4928</strain>
    </source>
</reference>
<accession>A0A1V4SW83</accession>
<gene>
    <name evidence="1" type="ORF">CLTHE_11750</name>
</gene>
<sequence length="106" mass="12250">MFRVENRFDEFRNRLINNINIAAQEIKIMSIADIQSNTPVLTGTLKRSITGEIDKNIKHIKVEVGSSLIYARKVELLNKSYIRTTMKANEAKINLILNKYIRRASE</sequence>
<dbReference type="RefSeq" id="WP_080022430.1">
    <property type="nucleotide sequence ID" value="NZ_LTAY01000031.1"/>
</dbReference>
<evidence type="ECO:0000313" key="1">
    <source>
        <dbReference type="EMBL" id="OPX48496.1"/>
    </source>
</evidence>
<name>A0A1V4SW83_9CLOT</name>